<dbReference type="OrthoDB" id="9810250at2"/>
<dbReference type="PANTHER" id="PTHR43479">
    <property type="entry name" value="ACREF/ENVCD OPERON REPRESSOR-RELATED"/>
    <property type="match status" value="1"/>
</dbReference>
<evidence type="ECO:0000313" key="6">
    <source>
        <dbReference type="EMBL" id="OOP71813.1"/>
    </source>
</evidence>
<dbReference type="InterPro" id="IPR001647">
    <property type="entry name" value="HTH_TetR"/>
</dbReference>
<dbReference type="InterPro" id="IPR039532">
    <property type="entry name" value="TetR_C_Firmicutes"/>
</dbReference>
<reference evidence="5" key="4">
    <citation type="submission" date="2020-06" db="EMBL/GenBank/DDBJ databases">
        <title>Genomic insights into acetone-butanol-ethanol (ABE) fermentation by sequencing solventogenic clostridia strains.</title>
        <authorList>
            <person name="Brown S."/>
        </authorList>
    </citation>
    <scope>NUCLEOTIDE SEQUENCE</scope>
    <source>
        <strain evidence="5">DJ123</strain>
    </source>
</reference>
<reference evidence="7" key="1">
    <citation type="submission" date="2014-12" db="EMBL/GenBank/DDBJ databases">
        <title>Genome sequence of Clostridium beijerinckii strain 59B.</title>
        <authorList>
            <person name="Little G.T."/>
            <person name="Minton N.P."/>
        </authorList>
    </citation>
    <scope>NUCLEOTIDE SEQUENCE [LARGE SCALE GENOMIC DNA]</scope>
    <source>
        <strain evidence="7">59B</strain>
    </source>
</reference>
<evidence type="ECO:0000256" key="1">
    <source>
        <dbReference type="ARBA" id="ARBA00023125"/>
    </source>
</evidence>
<dbReference type="EMBL" id="JABTDW010000001">
    <property type="protein sequence ID" value="NSB13665.1"/>
    <property type="molecule type" value="Genomic_DNA"/>
</dbReference>
<gene>
    <name evidence="5" type="ORF">BCD95_001924</name>
    <name evidence="6" type="ORF">CBEIBR21_19670</name>
    <name evidence="4" type="ORF">LF65_04111</name>
</gene>
<dbReference type="Proteomes" id="UP000031866">
    <property type="component" value="Chromosome"/>
</dbReference>
<feature type="DNA-binding region" description="H-T-H motif" evidence="2">
    <location>
        <begin position="34"/>
        <end position="53"/>
    </location>
</feature>
<evidence type="ECO:0000313" key="5">
    <source>
        <dbReference type="EMBL" id="NSB13665.1"/>
    </source>
</evidence>
<dbReference type="PROSITE" id="PS50977">
    <property type="entry name" value="HTH_TETR_2"/>
    <property type="match status" value="1"/>
</dbReference>
<dbReference type="AlphaFoldDB" id="A0A0B5QRG0"/>
<protein>
    <submittedName>
        <fullName evidence="5">AcrR family transcriptional regulator</fullName>
    </submittedName>
    <submittedName>
        <fullName evidence="4">TetR family transcriptional regulator</fullName>
    </submittedName>
</protein>
<evidence type="ECO:0000259" key="3">
    <source>
        <dbReference type="PROSITE" id="PS50977"/>
    </source>
</evidence>
<feature type="domain" description="HTH tetR-type" evidence="3">
    <location>
        <begin position="11"/>
        <end position="71"/>
    </location>
</feature>
<dbReference type="Proteomes" id="UP000190959">
    <property type="component" value="Unassembled WGS sequence"/>
</dbReference>
<reference evidence="6 8" key="3">
    <citation type="submission" date="2017-02" db="EMBL/GenBank/DDBJ databases">
        <title>Genome sequence of Clostridium beijerinckii Br21.</title>
        <authorList>
            <person name="Fonseca B.C."/>
            <person name="Guazzaroni M.E."/>
            <person name="Riano-Pachon D.M."/>
            <person name="Reginatto V."/>
        </authorList>
    </citation>
    <scope>NUCLEOTIDE SEQUENCE [LARGE SCALE GENOMIC DNA]</scope>
    <source>
        <strain evidence="6 8">Br21</strain>
    </source>
</reference>
<dbReference type="KEGG" id="cbei:LF65_04111"/>
<keyword evidence="1 2" id="KW-0238">DNA-binding</keyword>
<dbReference type="Proteomes" id="UP000822184">
    <property type="component" value="Unassembled WGS sequence"/>
</dbReference>
<evidence type="ECO:0000313" key="8">
    <source>
        <dbReference type="Proteomes" id="UP000190959"/>
    </source>
</evidence>
<dbReference type="Pfam" id="PF14278">
    <property type="entry name" value="TetR_C_8"/>
    <property type="match status" value="1"/>
</dbReference>
<dbReference type="InterPro" id="IPR009057">
    <property type="entry name" value="Homeodomain-like_sf"/>
</dbReference>
<dbReference type="GO" id="GO:0003677">
    <property type="term" value="F:DNA binding"/>
    <property type="evidence" value="ECO:0007669"/>
    <property type="project" value="UniProtKB-UniRule"/>
</dbReference>
<name>A0A0B5QRG0_CLOBE</name>
<dbReference type="SUPFAM" id="SSF46689">
    <property type="entry name" value="Homeodomain-like"/>
    <property type="match status" value="1"/>
</dbReference>
<evidence type="ECO:0000313" key="7">
    <source>
        <dbReference type="Proteomes" id="UP000031866"/>
    </source>
</evidence>
<dbReference type="EMBL" id="CP010086">
    <property type="protein sequence ID" value="AJH00653.1"/>
    <property type="molecule type" value="Genomic_DNA"/>
</dbReference>
<organism evidence="4 7">
    <name type="scientific">Clostridium beijerinckii</name>
    <name type="common">Clostridium MP</name>
    <dbReference type="NCBI Taxonomy" id="1520"/>
    <lineage>
        <taxon>Bacteria</taxon>
        <taxon>Bacillati</taxon>
        <taxon>Bacillota</taxon>
        <taxon>Clostridia</taxon>
        <taxon>Eubacteriales</taxon>
        <taxon>Clostridiaceae</taxon>
        <taxon>Clostridium</taxon>
    </lineage>
</organism>
<dbReference type="InterPro" id="IPR050624">
    <property type="entry name" value="HTH-type_Tx_Regulator"/>
</dbReference>
<dbReference type="STRING" id="1520.LF65_04111"/>
<reference evidence="4" key="2">
    <citation type="submission" date="2016-02" db="EMBL/GenBank/DDBJ databases">
        <title>Genome sequence of Clostridium beijerinckii strain 59B.</title>
        <authorList>
            <person name="Little G.T."/>
            <person name="Minton N.P."/>
        </authorList>
    </citation>
    <scope>NUCLEOTIDE SEQUENCE</scope>
    <source>
        <strain evidence="4">NCIMB 14988</strain>
    </source>
</reference>
<dbReference type="RefSeq" id="WP_041898547.1">
    <property type="nucleotide sequence ID" value="NZ_CP010086.2"/>
</dbReference>
<evidence type="ECO:0000256" key="2">
    <source>
        <dbReference type="PROSITE-ProRule" id="PRU00335"/>
    </source>
</evidence>
<evidence type="ECO:0000313" key="4">
    <source>
        <dbReference type="EMBL" id="AJH00653.1"/>
    </source>
</evidence>
<dbReference type="EMBL" id="MWMH01000007">
    <property type="protein sequence ID" value="OOP71813.1"/>
    <property type="molecule type" value="Genomic_DNA"/>
</dbReference>
<accession>A0A0B5QRG0</accession>
<dbReference type="Gene3D" id="1.10.357.10">
    <property type="entry name" value="Tetracycline Repressor, domain 2"/>
    <property type="match status" value="1"/>
</dbReference>
<proteinExistence type="predicted"/>
<dbReference type="PANTHER" id="PTHR43479:SF11">
    <property type="entry name" value="ACREF_ENVCD OPERON REPRESSOR-RELATED"/>
    <property type="match status" value="1"/>
</dbReference>
<sequence length="188" mass="22186">MTNKYNAEQNKITKESILGALMSLMEKKDFKNISITEVSQKAGVSRMAFYRNYSIMEDILIDHLDDMFREYSTLLNHKEISNYEMTRLFFYYFRQHQKFIENLLRSKLTHLILERSIEFLNIYSKTITCTMDCSPEFEKYNIGFIAGGFFNVLMIWCKSGMTESDEKMAEIVHERLSNHIAGITLTNF</sequence>